<keyword evidence="1" id="KW-0472">Membrane</keyword>
<comment type="caution">
    <text evidence="2">The sequence shown here is derived from an EMBL/GenBank/DDBJ whole genome shotgun (WGS) entry which is preliminary data.</text>
</comment>
<name>A0A7V7UD63_9FIRM</name>
<feature type="transmembrane region" description="Helical" evidence="1">
    <location>
        <begin position="7"/>
        <end position="27"/>
    </location>
</feature>
<evidence type="ECO:0000313" key="2">
    <source>
        <dbReference type="EMBL" id="KAB1440475.1"/>
    </source>
</evidence>
<protein>
    <submittedName>
        <fullName evidence="2">Uncharacterized protein</fullName>
    </submittedName>
</protein>
<dbReference type="AlphaFoldDB" id="A0A7V7UD63"/>
<feature type="transmembrane region" description="Helical" evidence="1">
    <location>
        <begin position="63"/>
        <end position="81"/>
    </location>
</feature>
<keyword evidence="3" id="KW-1185">Reference proteome</keyword>
<evidence type="ECO:0000256" key="1">
    <source>
        <dbReference type="SAM" id="Phobius"/>
    </source>
</evidence>
<accession>A0A7V7UD63</accession>
<feature type="transmembrane region" description="Helical" evidence="1">
    <location>
        <begin position="124"/>
        <end position="142"/>
    </location>
</feature>
<dbReference type="Proteomes" id="UP000461768">
    <property type="component" value="Unassembled WGS sequence"/>
</dbReference>
<dbReference type="RefSeq" id="WP_151140954.1">
    <property type="nucleotide sequence ID" value="NZ_WAGX01000003.1"/>
</dbReference>
<feature type="transmembrane region" description="Helical" evidence="1">
    <location>
        <begin position="33"/>
        <end position="54"/>
    </location>
</feature>
<reference evidence="2 3" key="2">
    <citation type="submission" date="2020-02" db="EMBL/GenBank/DDBJ databases">
        <title>Candidatus Galacturonibacter soehngenii shows hetero-acetogenic catabolism of galacturonic acid but lacks a canonical carbon monoxide dehydrogenase/acetyl-CoA synthase complex.</title>
        <authorList>
            <person name="Diender M."/>
            <person name="Stouten G.R."/>
            <person name="Petersen J.F."/>
            <person name="Nielsen P.H."/>
            <person name="Dueholm M.S."/>
            <person name="Pronk J.T."/>
            <person name="Van Loosdrecht M.C.M."/>
        </authorList>
    </citation>
    <scope>NUCLEOTIDE SEQUENCE [LARGE SCALE GENOMIC DNA]</scope>
    <source>
        <strain evidence="2">GalUA</strain>
    </source>
</reference>
<evidence type="ECO:0000313" key="3">
    <source>
        <dbReference type="Proteomes" id="UP000461768"/>
    </source>
</evidence>
<sequence length="148" mass="16523">MLKKFIIGDLIAAILIIAEIIILNLFIEKIGTVVYILLDLLLIILILFITNFLLNKGSTTKKCIINAIVLVVLYIAINGAYEKTSYGVRLNETLNENAVIDEEVDNANNNLEVSFYDADTSSQVINYGFYFVIAFLGGKLGIKNRKMI</sequence>
<dbReference type="EMBL" id="WAGX01000003">
    <property type="protein sequence ID" value="KAB1440475.1"/>
    <property type="molecule type" value="Genomic_DNA"/>
</dbReference>
<reference evidence="2 3" key="1">
    <citation type="submission" date="2019-09" db="EMBL/GenBank/DDBJ databases">
        <authorList>
            <person name="Valk L.C."/>
        </authorList>
    </citation>
    <scope>NUCLEOTIDE SEQUENCE [LARGE SCALE GENOMIC DNA]</scope>
    <source>
        <strain evidence="2">GalUA</strain>
    </source>
</reference>
<keyword evidence="1" id="KW-1133">Transmembrane helix</keyword>
<proteinExistence type="predicted"/>
<organism evidence="2 3">
    <name type="scientific">Candidatus Galacturonatibacter soehngenii</name>
    <dbReference type="NCBI Taxonomy" id="2307010"/>
    <lineage>
        <taxon>Bacteria</taxon>
        <taxon>Bacillati</taxon>
        <taxon>Bacillota</taxon>
        <taxon>Clostridia</taxon>
        <taxon>Lachnospirales</taxon>
        <taxon>Lachnospiraceae</taxon>
        <taxon>Candidatus Galacturonatibacter</taxon>
    </lineage>
</organism>
<gene>
    <name evidence="2" type="ORF">F7O84_01170</name>
</gene>
<keyword evidence="1" id="KW-0812">Transmembrane</keyword>